<protein>
    <recommendedName>
        <fullName evidence="1">Spore protein YkvP/CgeB glycosyl transferase-like domain-containing protein</fullName>
    </recommendedName>
</protein>
<accession>A0ABU1SC99</accession>
<dbReference type="RefSeq" id="WP_310019844.1">
    <property type="nucleotide sequence ID" value="NZ_JAVDUM010000007.1"/>
</dbReference>
<proteinExistence type="predicted"/>
<evidence type="ECO:0000313" key="3">
    <source>
        <dbReference type="Proteomes" id="UP001259347"/>
    </source>
</evidence>
<sequence length="334" mass="37614">MVSPAFFGYESAIIDEFRAQGHDAVFLDERPSNSPMARAVVRVFPALVKKQVERHFRQALKDLGDEPLDGVLVIKGEVTPEWFLTEISRRHPRAVFVYYTYDALSNSSQGKRILTHFHRKFSFDPADVAANPGFELKELFYAPDYTPSGGERDLDLSFVGTLHGDRYAFTQAVAASVPSGRQRLFYYMAARWYYTLRKLTSPEVRSVPRADISFVPLSRAEVVEIAQRSRTVIDLQRAGQTGLTMRTFEVLATGAAIITANDSIRDQEFFSDERVLIVPRDPAQVDAEEVRRFVARQPAVGSAPAGFEKHSLNAWVSEFVDAFRSDGDGHADRR</sequence>
<dbReference type="InterPro" id="IPR055259">
    <property type="entry name" value="YkvP/CgeB_Glyco_trans-like"/>
</dbReference>
<dbReference type="Pfam" id="PF13524">
    <property type="entry name" value="Glyco_trans_1_2"/>
    <property type="match status" value="1"/>
</dbReference>
<gene>
    <name evidence="2" type="ORF">J2Y69_001838</name>
</gene>
<evidence type="ECO:0000313" key="2">
    <source>
        <dbReference type="EMBL" id="MDR6867237.1"/>
    </source>
</evidence>
<evidence type="ECO:0000259" key="1">
    <source>
        <dbReference type="Pfam" id="PF13524"/>
    </source>
</evidence>
<reference evidence="2 3" key="1">
    <citation type="submission" date="2023-07" db="EMBL/GenBank/DDBJ databases">
        <title>Sorghum-associated microbial communities from plants grown in Nebraska, USA.</title>
        <authorList>
            <person name="Schachtman D."/>
        </authorList>
    </citation>
    <scope>NUCLEOTIDE SEQUENCE [LARGE SCALE GENOMIC DNA]</scope>
    <source>
        <strain evidence="2 3">2980</strain>
    </source>
</reference>
<feature type="domain" description="Spore protein YkvP/CgeB glycosyl transferase-like" evidence="1">
    <location>
        <begin position="217"/>
        <end position="294"/>
    </location>
</feature>
<name>A0ABU1SC99_9MICO</name>
<organism evidence="2 3">
    <name type="scientific">Microbacterium resistens</name>
    <dbReference type="NCBI Taxonomy" id="156977"/>
    <lineage>
        <taxon>Bacteria</taxon>
        <taxon>Bacillati</taxon>
        <taxon>Actinomycetota</taxon>
        <taxon>Actinomycetes</taxon>
        <taxon>Micrococcales</taxon>
        <taxon>Microbacteriaceae</taxon>
        <taxon>Microbacterium</taxon>
    </lineage>
</organism>
<keyword evidence="3" id="KW-1185">Reference proteome</keyword>
<dbReference type="EMBL" id="JAVDUM010000007">
    <property type="protein sequence ID" value="MDR6867237.1"/>
    <property type="molecule type" value="Genomic_DNA"/>
</dbReference>
<comment type="caution">
    <text evidence="2">The sequence shown here is derived from an EMBL/GenBank/DDBJ whole genome shotgun (WGS) entry which is preliminary data.</text>
</comment>
<dbReference type="Proteomes" id="UP001259347">
    <property type="component" value="Unassembled WGS sequence"/>
</dbReference>